<evidence type="ECO:0000313" key="3">
    <source>
        <dbReference type="EMBL" id="ATI42285.1"/>
    </source>
</evidence>
<name>A0A291M0N5_9RHOB</name>
<comment type="similarity">
    <text evidence="1">Belongs to the LysR transcriptional regulatory family.</text>
</comment>
<dbReference type="PANTHER" id="PTHR30537">
    <property type="entry name" value="HTH-TYPE TRANSCRIPTIONAL REGULATOR"/>
    <property type="match status" value="1"/>
</dbReference>
<evidence type="ECO:0000313" key="4">
    <source>
        <dbReference type="Proteomes" id="UP000219050"/>
    </source>
</evidence>
<dbReference type="InterPro" id="IPR036390">
    <property type="entry name" value="WH_DNA-bd_sf"/>
</dbReference>
<dbReference type="SUPFAM" id="SSF46785">
    <property type="entry name" value="Winged helix' DNA-binding domain"/>
    <property type="match status" value="1"/>
</dbReference>
<dbReference type="KEGG" id="cmag:CBW24_09860"/>
<accession>A0A291M0N5</accession>
<reference evidence="3 4" key="1">
    <citation type="submission" date="2017-05" db="EMBL/GenBank/DDBJ databases">
        <title>Comparative genomic and metabolic analysis of manganese-oxidizing mechanisms in Celeribater manganoxidans DY25T: its adaption to the environment of polymetallic nodule.</title>
        <authorList>
            <person name="Wang X."/>
        </authorList>
    </citation>
    <scope>NUCLEOTIDE SEQUENCE [LARGE SCALE GENOMIC DNA]</scope>
    <source>
        <strain evidence="3 4">DY25</strain>
    </source>
</reference>
<dbReference type="InterPro" id="IPR000847">
    <property type="entry name" value="LysR_HTH_N"/>
</dbReference>
<gene>
    <name evidence="3" type="ORF">CBW24_09860</name>
</gene>
<dbReference type="EMBL" id="CP021404">
    <property type="protein sequence ID" value="ATI42285.1"/>
    <property type="molecule type" value="Genomic_DNA"/>
</dbReference>
<keyword evidence="4" id="KW-1185">Reference proteome</keyword>
<dbReference type="SUPFAM" id="SSF53850">
    <property type="entry name" value="Periplasmic binding protein-like II"/>
    <property type="match status" value="1"/>
</dbReference>
<dbReference type="OrthoDB" id="7768317at2"/>
<dbReference type="InterPro" id="IPR036388">
    <property type="entry name" value="WH-like_DNA-bd_sf"/>
</dbReference>
<sequence length="295" mass="32999">MISWDNYKYLLAIHRHSTMSKAADSLGTNVATVSRRIDKLNELLGMPCLIKRPDGWDVNPRLHRILTAVEEFNSSIECELNNLHTKSGTHQTSISIGAQPAINNKLFYPGLTTHLSPPDGVILNFSNRVTAEGMGDDDIIVSMTRPEGGRVITRRAGSIPYRLYMAKGDEVPEGWIGLNQTFDTHGVITMGYDYFGGPPVVRVQHFHDIEQVIQSRHLAGPLPCIHGAYANALVPIPDSPVYNIEYWLTYHATRKGDDTLRETSNWIVRCFKNEEQKRERAASAENAILPLHKSG</sequence>
<dbReference type="GO" id="GO:0043565">
    <property type="term" value="F:sequence-specific DNA binding"/>
    <property type="evidence" value="ECO:0007669"/>
    <property type="project" value="TreeGrafter"/>
</dbReference>
<dbReference type="GO" id="GO:0003700">
    <property type="term" value="F:DNA-binding transcription factor activity"/>
    <property type="evidence" value="ECO:0007669"/>
    <property type="project" value="InterPro"/>
</dbReference>
<protein>
    <recommendedName>
        <fullName evidence="2">HTH lysR-type domain-containing protein</fullName>
    </recommendedName>
</protein>
<feature type="domain" description="HTH lysR-type" evidence="2">
    <location>
        <begin position="5"/>
        <end position="51"/>
    </location>
</feature>
<dbReference type="RefSeq" id="WP_097373481.1">
    <property type="nucleotide sequence ID" value="NZ_CP021404.1"/>
</dbReference>
<organism evidence="3 4">
    <name type="scientific">Pacificitalea manganoxidans</name>
    <dbReference type="NCBI Taxonomy" id="1411902"/>
    <lineage>
        <taxon>Bacteria</taxon>
        <taxon>Pseudomonadati</taxon>
        <taxon>Pseudomonadota</taxon>
        <taxon>Alphaproteobacteria</taxon>
        <taxon>Rhodobacterales</taxon>
        <taxon>Paracoccaceae</taxon>
        <taxon>Pacificitalea</taxon>
    </lineage>
</organism>
<dbReference type="Proteomes" id="UP000219050">
    <property type="component" value="Chromosome"/>
</dbReference>
<proteinExistence type="inferred from homology"/>
<dbReference type="AlphaFoldDB" id="A0A291M0N5"/>
<evidence type="ECO:0000256" key="1">
    <source>
        <dbReference type="ARBA" id="ARBA00009437"/>
    </source>
</evidence>
<dbReference type="GO" id="GO:0006351">
    <property type="term" value="P:DNA-templated transcription"/>
    <property type="evidence" value="ECO:0007669"/>
    <property type="project" value="TreeGrafter"/>
</dbReference>
<dbReference type="Gene3D" id="1.10.10.10">
    <property type="entry name" value="Winged helix-like DNA-binding domain superfamily/Winged helix DNA-binding domain"/>
    <property type="match status" value="1"/>
</dbReference>
<dbReference type="InterPro" id="IPR058163">
    <property type="entry name" value="LysR-type_TF_proteobact-type"/>
</dbReference>
<dbReference type="Pfam" id="PF00126">
    <property type="entry name" value="HTH_1"/>
    <property type="match status" value="1"/>
</dbReference>
<dbReference type="PANTHER" id="PTHR30537:SF3">
    <property type="entry name" value="TRANSCRIPTIONAL REGULATORY PROTEIN"/>
    <property type="match status" value="1"/>
</dbReference>
<evidence type="ECO:0000259" key="2">
    <source>
        <dbReference type="Pfam" id="PF00126"/>
    </source>
</evidence>